<keyword evidence="1" id="KW-0472">Membrane</keyword>
<reference evidence="2 3" key="1">
    <citation type="submission" date="2017-07" db="EMBL/GenBank/DDBJ databases">
        <title>Comparative genomic analysis of Mesoplasma florum.</title>
        <authorList>
            <person name="Baby V."/>
            <person name="Lachance J.-C."/>
            <person name="Gagnon J."/>
            <person name="Lucier J.-F."/>
            <person name="Matteau D."/>
            <person name="Knight T.F."/>
            <person name="Rodrigue S."/>
        </authorList>
    </citation>
    <scope>NUCLEOTIDE SEQUENCE [LARGE SCALE GENOMIC DNA]</scope>
    <source>
        <strain evidence="2 3">CnuA-2</strain>
    </source>
</reference>
<evidence type="ECO:0000256" key="1">
    <source>
        <dbReference type="SAM" id="Phobius"/>
    </source>
</evidence>
<name>A0A2R3P823_MESFO</name>
<feature type="transmembrane region" description="Helical" evidence="1">
    <location>
        <begin position="59"/>
        <end position="82"/>
    </location>
</feature>
<proteinExistence type="predicted"/>
<protein>
    <submittedName>
        <fullName evidence="2">Uncharacterized protein</fullName>
    </submittedName>
</protein>
<keyword evidence="1" id="KW-0812">Transmembrane</keyword>
<keyword evidence="1" id="KW-1133">Transmembrane helix</keyword>
<feature type="transmembrane region" description="Helical" evidence="1">
    <location>
        <begin position="110"/>
        <end position="134"/>
    </location>
</feature>
<dbReference type="Proteomes" id="UP000239216">
    <property type="component" value="Chromosome"/>
</dbReference>
<dbReference type="AlphaFoldDB" id="A0A2R3P823"/>
<gene>
    <name evidence="2" type="ORF">CG003_03160</name>
</gene>
<evidence type="ECO:0000313" key="3">
    <source>
        <dbReference type="Proteomes" id="UP000239216"/>
    </source>
</evidence>
<dbReference type="EMBL" id="CP022513">
    <property type="protein sequence ID" value="AVN64635.1"/>
    <property type="molecule type" value="Genomic_DNA"/>
</dbReference>
<dbReference type="RefSeq" id="WP_029511762.1">
    <property type="nucleotide sequence ID" value="NZ_CP022513.1"/>
</dbReference>
<sequence length="168" mass="18788">MKNCNYCKQPIKPYQLSRSGQSSAGAIYTTNNSNLGFVSTSGRIYTSHMGCYKTVNKKILPWVILALIFVIIASILMSVGMIDLFTSKSYDWEDLNNHVIIDEAQKTKGIIELVFCGIFFVLGFVLGFGGYAYALSFVKNGEHANDYIDEEAKLIYDVALKKAKKELK</sequence>
<accession>A0A2R3P823</accession>
<organism evidence="2 3">
    <name type="scientific">Mesoplasma florum</name>
    <name type="common">Acholeplasma florum</name>
    <dbReference type="NCBI Taxonomy" id="2151"/>
    <lineage>
        <taxon>Bacteria</taxon>
        <taxon>Bacillati</taxon>
        <taxon>Mycoplasmatota</taxon>
        <taxon>Mollicutes</taxon>
        <taxon>Entomoplasmatales</taxon>
        <taxon>Entomoplasmataceae</taxon>
        <taxon>Mesoplasma</taxon>
    </lineage>
</organism>
<evidence type="ECO:0000313" key="2">
    <source>
        <dbReference type="EMBL" id="AVN64635.1"/>
    </source>
</evidence>